<dbReference type="InterPro" id="IPR050157">
    <property type="entry name" value="PSI_iron-sulfur_center"/>
</dbReference>
<evidence type="ECO:0000256" key="5">
    <source>
        <dbReference type="ARBA" id="ARBA00023004"/>
    </source>
</evidence>
<dbReference type="OrthoDB" id="9781559at2"/>
<evidence type="ECO:0000256" key="3">
    <source>
        <dbReference type="ARBA" id="ARBA00022485"/>
    </source>
</evidence>
<comment type="function">
    <text evidence="1">Ferredoxins are iron-sulfur proteins that transfer electrons in a wide variety of metabolic reactions.</text>
</comment>
<dbReference type="Pfam" id="PF12838">
    <property type="entry name" value="Fer4_7"/>
    <property type="match status" value="1"/>
</dbReference>
<evidence type="ECO:0000259" key="7">
    <source>
        <dbReference type="PROSITE" id="PS51379"/>
    </source>
</evidence>
<dbReference type="PROSITE" id="PS51379">
    <property type="entry name" value="4FE4S_FER_2"/>
    <property type="match status" value="2"/>
</dbReference>
<dbReference type="STRING" id="646529.Desaci_3583"/>
<name>I4D9J0_DESAJ</name>
<keyword evidence="6" id="KW-0411">Iron-sulfur</keyword>
<dbReference type="InterPro" id="IPR017900">
    <property type="entry name" value="4Fe4S_Fe_S_CS"/>
</dbReference>
<dbReference type="RefSeq" id="WP_014828452.1">
    <property type="nucleotide sequence ID" value="NC_018068.1"/>
</dbReference>
<evidence type="ECO:0000256" key="4">
    <source>
        <dbReference type="ARBA" id="ARBA00022723"/>
    </source>
</evidence>
<proteinExistence type="predicted"/>
<dbReference type="Gene3D" id="3.40.50.11440">
    <property type="match status" value="1"/>
</dbReference>
<evidence type="ECO:0000256" key="1">
    <source>
        <dbReference type="ARBA" id="ARBA00003532"/>
    </source>
</evidence>
<sequence length="368" mass="39810">MEKSKVYFTNMHTTMNENLPQKLSRLVKTAGIQGIDFDKKFVAIKIHFGEPGNLAYLRPNYAKTIADIVKDLGGKPFLTDCNTLYVGGRKNALDHLESAYVNGYSPFSTGCHILIGDGLKGTDEALVPVEGGEYVKEAKIGQAVMDADIIISLNHFKGHELTGFGGAIKNIGMGCGSRAGKMEMHSSGKPQVSQEQCVGCGMCTKICAHSAITITDRKASINHDKCVGCGRCIGVCPTGAIVPAWDESNDILNKKMAEYTWAVLHERPHFHISLVIDVSPFCDCHAENDIPIVPNVGMFASFDPIALDVACADAVNGQPVMAGSLLEKSLKNHKDHFTDVNPTTDWKVGIDHAVKMGLGSKDYELITI</sequence>
<keyword evidence="5" id="KW-0408">Iron</keyword>
<dbReference type="HOGENOM" id="CLU_046240_0_0_9"/>
<dbReference type="Proteomes" id="UP000002892">
    <property type="component" value="Chromosome"/>
</dbReference>
<keyword evidence="3" id="KW-0004">4Fe-4S</keyword>
<evidence type="ECO:0000313" key="9">
    <source>
        <dbReference type="Proteomes" id="UP000002892"/>
    </source>
</evidence>
<dbReference type="PROSITE" id="PS00198">
    <property type="entry name" value="4FE4S_FER_1"/>
    <property type="match status" value="1"/>
</dbReference>
<feature type="domain" description="4Fe-4S ferredoxin-type" evidence="7">
    <location>
        <begin position="217"/>
        <end position="246"/>
    </location>
</feature>
<evidence type="ECO:0000256" key="2">
    <source>
        <dbReference type="ARBA" id="ARBA00013529"/>
    </source>
</evidence>
<reference evidence="8 9" key="1">
    <citation type="journal article" date="2012" name="J. Bacteriol.">
        <title>Complete genome sequences of Desulfosporosinus orientis DSM765T, Desulfosporosinus youngiae DSM17734T, Desulfosporosinus meridiei DSM13257T, and Desulfosporosinus acidiphilus DSM22704T.</title>
        <authorList>
            <person name="Pester M."/>
            <person name="Brambilla E."/>
            <person name="Alazard D."/>
            <person name="Rattei T."/>
            <person name="Weinmaier T."/>
            <person name="Han J."/>
            <person name="Lucas S."/>
            <person name="Lapidus A."/>
            <person name="Cheng J.F."/>
            <person name="Goodwin L."/>
            <person name="Pitluck S."/>
            <person name="Peters L."/>
            <person name="Ovchinnikova G."/>
            <person name="Teshima H."/>
            <person name="Detter J.C."/>
            <person name="Han C.S."/>
            <person name="Tapia R."/>
            <person name="Land M.L."/>
            <person name="Hauser L."/>
            <person name="Kyrpides N.C."/>
            <person name="Ivanova N.N."/>
            <person name="Pagani I."/>
            <person name="Huntmann M."/>
            <person name="Wei C.L."/>
            <person name="Davenport K.W."/>
            <person name="Daligault H."/>
            <person name="Chain P.S."/>
            <person name="Chen A."/>
            <person name="Mavromatis K."/>
            <person name="Markowitz V."/>
            <person name="Szeto E."/>
            <person name="Mikhailova N."/>
            <person name="Pati A."/>
            <person name="Wagner M."/>
            <person name="Woyke T."/>
            <person name="Ollivier B."/>
            <person name="Klenk H.P."/>
            <person name="Spring S."/>
            <person name="Loy A."/>
        </authorList>
    </citation>
    <scope>NUCLEOTIDE SEQUENCE [LARGE SCALE GENOMIC DNA]</scope>
    <source>
        <strain evidence="9">DSM 22704 / JCM 16185 / SJ4</strain>
    </source>
</reference>
<organism evidence="8 9">
    <name type="scientific">Desulfosporosinus acidiphilus (strain DSM 22704 / JCM 16185 / SJ4)</name>
    <dbReference type="NCBI Taxonomy" id="646529"/>
    <lineage>
        <taxon>Bacteria</taxon>
        <taxon>Bacillati</taxon>
        <taxon>Bacillota</taxon>
        <taxon>Clostridia</taxon>
        <taxon>Eubacteriales</taxon>
        <taxon>Desulfitobacteriaceae</taxon>
        <taxon>Desulfosporosinus</taxon>
    </lineage>
</organism>
<dbReference type="GO" id="GO:0046872">
    <property type="term" value="F:metal ion binding"/>
    <property type="evidence" value="ECO:0007669"/>
    <property type="project" value="UniProtKB-KW"/>
</dbReference>
<dbReference type="EMBL" id="CP003639">
    <property type="protein sequence ID" value="AFM42464.1"/>
    <property type="molecule type" value="Genomic_DNA"/>
</dbReference>
<dbReference type="PANTHER" id="PTHR24960:SF83">
    <property type="entry name" value="4FE-4S FERREDOXIN-TYPE DOMAIN-CONTAINING PROTEIN"/>
    <property type="match status" value="1"/>
</dbReference>
<dbReference type="GO" id="GO:0051539">
    <property type="term" value="F:4 iron, 4 sulfur cluster binding"/>
    <property type="evidence" value="ECO:0007669"/>
    <property type="project" value="UniProtKB-KW"/>
</dbReference>
<dbReference type="Pfam" id="PF04015">
    <property type="entry name" value="DUF362"/>
    <property type="match status" value="1"/>
</dbReference>
<gene>
    <name evidence="8" type="ordered locus">Desaci_3583</name>
</gene>
<dbReference type="AlphaFoldDB" id="I4D9J0"/>
<accession>I4D9J0</accession>
<dbReference type="Gene3D" id="3.30.70.20">
    <property type="match status" value="1"/>
</dbReference>
<feature type="domain" description="4Fe-4S ferredoxin-type" evidence="7">
    <location>
        <begin position="188"/>
        <end position="216"/>
    </location>
</feature>
<dbReference type="InterPro" id="IPR017896">
    <property type="entry name" value="4Fe4S_Fe-S-bd"/>
</dbReference>
<evidence type="ECO:0000256" key="6">
    <source>
        <dbReference type="ARBA" id="ARBA00023014"/>
    </source>
</evidence>
<dbReference type="InterPro" id="IPR007160">
    <property type="entry name" value="DUF362"/>
</dbReference>
<dbReference type="KEGG" id="dai:Desaci_3583"/>
<dbReference type="SUPFAM" id="SSF54862">
    <property type="entry name" value="4Fe-4S ferredoxins"/>
    <property type="match status" value="1"/>
</dbReference>
<keyword evidence="9" id="KW-1185">Reference proteome</keyword>
<keyword evidence="4" id="KW-0479">Metal-binding</keyword>
<protein>
    <recommendedName>
        <fullName evidence="2">Ferredoxin</fullName>
    </recommendedName>
</protein>
<dbReference type="PANTHER" id="PTHR24960">
    <property type="entry name" value="PHOTOSYSTEM I IRON-SULFUR CENTER-RELATED"/>
    <property type="match status" value="1"/>
</dbReference>
<dbReference type="eggNOG" id="COG2768">
    <property type="taxonomic scope" value="Bacteria"/>
</dbReference>
<evidence type="ECO:0000313" key="8">
    <source>
        <dbReference type="EMBL" id="AFM42464.1"/>
    </source>
</evidence>